<evidence type="ECO:0000259" key="1">
    <source>
        <dbReference type="PROSITE" id="PS51444"/>
    </source>
</evidence>
<dbReference type="Pfam" id="PF02181">
    <property type="entry name" value="FH2"/>
    <property type="match status" value="1"/>
</dbReference>
<sequence length="113" mass="13192">MRRFSQSPWFRYDDRVYQRYVMSSVKRLMPRLQAIQFKLQFEEQLNNIKPDVVAVTAACEELRKSETFAKLLQIILLVGNYMNSGSRNGSAYGFSISYLCKVKSRNVIRGGRK</sequence>
<proteinExistence type="predicted"/>
<organism evidence="2 3">
    <name type="scientific">Goodea atripinnis</name>
    <dbReference type="NCBI Taxonomy" id="208336"/>
    <lineage>
        <taxon>Eukaryota</taxon>
        <taxon>Metazoa</taxon>
        <taxon>Chordata</taxon>
        <taxon>Craniata</taxon>
        <taxon>Vertebrata</taxon>
        <taxon>Euteleostomi</taxon>
        <taxon>Actinopterygii</taxon>
        <taxon>Neopterygii</taxon>
        <taxon>Teleostei</taxon>
        <taxon>Neoteleostei</taxon>
        <taxon>Acanthomorphata</taxon>
        <taxon>Ovalentaria</taxon>
        <taxon>Atherinomorphae</taxon>
        <taxon>Cyprinodontiformes</taxon>
        <taxon>Goodeidae</taxon>
        <taxon>Goodea</taxon>
    </lineage>
</organism>
<evidence type="ECO:0000313" key="3">
    <source>
        <dbReference type="Proteomes" id="UP001476798"/>
    </source>
</evidence>
<dbReference type="InterPro" id="IPR042201">
    <property type="entry name" value="FH2_Formin_sf"/>
</dbReference>
<keyword evidence="3" id="KW-1185">Reference proteome</keyword>
<dbReference type="PANTHER" id="PTHR45691">
    <property type="entry name" value="PROTEIN DIAPHANOUS"/>
    <property type="match status" value="1"/>
</dbReference>
<accession>A0ABV0PL43</accession>
<protein>
    <submittedName>
        <fullName evidence="2">Diaphanous</fullName>
    </submittedName>
</protein>
<dbReference type="InterPro" id="IPR015425">
    <property type="entry name" value="FH2_Formin"/>
</dbReference>
<dbReference type="SUPFAM" id="SSF101447">
    <property type="entry name" value="Formin homology 2 domain (FH2 domain)"/>
    <property type="match status" value="1"/>
</dbReference>
<name>A0ABV0PL43_9TELE</name>
<comment type="caution">
    <text evidence="2">The sequence shown here is derived from an EMBL/GenBank/DDBJ whole genome shotgun (WGS) entry which is preliminary data.</text>
</comment>
<gene>
    <name evidence="2" type="primary">DIAPH3_1</name>
    <name evidence="2" type="ORF">GOODEAATRI_005593</name>
</gene>
<reference evidence="2 3" key="1">
    <citation type="submission" date="2021-06" db="EMBL/GenBank/DDBJ databases">
        <authorList>
            <person name="Palmer J.M."/>
        </authorList>
    </citation>
    <scope>NUCLEOTIDE SEQUENCE [LARGE SCALE GENOMIC DNA]</scope>
    <source>
        <strain evidence="2 3">GA_2019</strain>
        <tissue evidence="2">Muscle</tissue>
    </source>
</reference>
<dbReference type="PANTHER" id="PTHR45691:SF4">
    <property type="entry name" value="PROTEIN DIAPHANOUS HOMOLOG 1"/>
    <property type="match status" value="1"/>
</dbReference>
<dbReference type="InterPro" id="IPR051412">
    <property type="entry name" value="Formin_Homology_Diaphanous_sf"/>
</dbReference>
<feature type="domain" description="FH2" evidence="1">
    <location>
        <begin position="1"/>
        <end position="113"/>
    </location>
</feature>
<dbReference type="EMBL" id="JAHRIO010080220">
    <property type="protein sequence ID" value="MEQ2184210.1"/>
    <property type="molecule type" value="Genomic_DNA"/>
</dbReference>
<evidence type="ECO:0000313" key="2">
    <source>
        <dbReference type="EMBL" id="MEQ2184210.1"/>
    </source>
</evidence>
<dbReference type="Gene3D" id="1.20.58.2220">
    <property type="entry name" value="Formin, FH2 domain"/>
    <property type="match status" value="1"/>
</dbReference>
<dbReference type="Proteomes" id="UP001476798">
    <property type="component" value="Unassembled WGS sequence"/>
</dbReference>
<dbReference type="PROSITE" id="PS51444">
    <property type="entry name" value="FH2"/>
    <property type="match status" value="1"/>
</dbReference>